<gene>
    <name evidence="1" type="ORF">C4D60_Mb06t34980</name>
</gene>
<comment type="caution">
    <text evidence="1">The sequence shown here is derived from an EMBL/GenBank/DDBJ whole genome shotgun (WGS) entry which is preliminary data.</text>
</comment>
<name>A0A4S8IVD8_MUSBA</name>
<reference evidence="1 2" key="1">
    <citation type="journal article" date="2019" name="Nat. Plants">
        <title>Genome sequencing of Musa balbisiana reveals subgenome evolution and function divergence in polyploid bananas.</title>
        <authorList>
            <person name="Yao X."/>
        </authorList>
    </citation>
    <scope>NUCLEOTIDE SEQUENCE [LARGE SCALE GENOMIC DNA]</scope>
    <source>
        <strain evidence="2">cv. DH-PKW</strain>
        <tissue evidence="1">Leaves</tissue>
    </source>
</reference>
<evidence type="ECO:0000313" key="1">
    <source>
        <dbReference type="EMBL" id="THU51812.1"/>
    </source>
</evidence>
<dbReference type="AlphaFoldDB" id="A0A4S8IVD8"/>
<dbReference type="EMBL" id="PYDT01000009">
    <property type="protein sequence ID" value="THU51812.1"/>
    <property type="molecule type" value="Genomic_DNA"/>
</dbReference>
<protein>
    <submittedName>
        <fullName evidence="1">Uncharacterized protein</fullName>
    </submittedName>
</protein>
<organism evidence="1 2">
    <name type="scientific">Musa balbisiana</name>
    <name type="common">Banana</name>
    <dbReference type="NCBI Taxonomy" id="52838"/>
    <lineage>
        <taxon>Eukaryota</taxon>
        <taxon>Viridiplantae</taxon>
        <taxon>Streptophyta</taxon>
        <taxon>Embryophyta</taxon>
        <taxon>Tracheophyta</taxon>
        <taxon>Spermatophyta</taxon>
        <taxon>Magnoliopsida</taxon>
        <taxon>Liliopsida</taxon>
        <taxon>Zingiberales</taxon>
        <taxon>Musaceae</taxon>
        <taxon>Musa</taxon>
    </lineage>
</organism>
<accession>A0A4S8IVD8</accession>
<keyword evidence="2" id="KW-1185">Reference proteome</keyword>
<evidence type="ECO:0000313" key="2">
    <source>
        <dbReference type="Proteomes" id="UP000317650"/>
    </source>
</evidence>
<dbReference type="Proteomes" id="UP000317650">
    <property type="component" value="Chromosome 6"/>
</dbReference>
<proteinExistence type="predicted"/>
<sequence>MVLPQPNTGIFVGLNKGHIVTNREFSPLDLPEEKIRNMNERMPQRDKADKAIYLTCKGAKIHRQ</sequence>